<sequence>MLVKEVPYSLNMTKVKKSGEPSWAGRIDWLLVDGNNPKRFAAVETQAVYMSGKSQDGTFKAFVDAGGEMAMPPDYRHPDYKSSVPKRLAPQLESKARHLSSTSRKTVVIVDEFVLSNMSELAEVGVPVAYAADPARAQRHKLEGCQVIFVIVSLENGGLTIKKTLYTTIDAARAALDAVAPMSQAEFEEVVDSLVQPKDAKGKPKTPRPDKVFRLS</sequence>
<organism evidence="3 4">
    <name type="scientific">Hydrogenophaga intermedia</name>
    <dbReference type="NCBI Taxonomy" id="65786"/>
    <lineage>
        <taxon>Bacteria</taxon>
        <taxon>Pseudomonadati</taxon>
        <taxon>Pseudomonadota</taxon>
        <taxon>Betaproteobacteria</taxon>
        <taxon>Burkholderiales</taxon>
        <taxon>Comamonadaceae</taxon>
        <taxon>Hydrogenophaga</taxon>
    </lineage>
</organism>
<evidence type="ECO:0000256" key="1">
    <source>
        <dbReference type="SAM" id="MobiDB-lite"/>
    </source>
</evidence>
<keyword evidence="3" id="KW-0540">Nuclease</keyword>
<proteinExistence type="predicted"/>
<feature type="domain" description="Restriction endonuclease type II NotI" evidence="2">
    <location>
        <begin position="23"/>
        <end position="124"/>
    </location>
</feature>
<dbReference type="EMBL" id="CCAE010000001">
    <property type="protein sequence ID" value="CDN85778.1"/>
    <property type="molecule type" value="Genomic_DNA"/>
</dbReference>
<name>A0A1L1P7R5_HYDIT</name>
<gene>
    <name evidence="3" type="ORF">BN948_00171</name>
</gene>
<evidence type="ECO:0000313" key="3">
    <source>
        <dbReference type="EMBL" id="CDN85778.1"/>
    </source>
</evidence>
<dbReference type="AlphaFoldDB" id="A0A1L1P7R5"/>
<dbReference type="Pfam" id="PF12183">
    <property type="entry name" value="NotI"/>
    <property type="match status" value="1"/>
</dbReference>
<keyword evidence="3" id="KW-0378">Hydrolase</keyword>
<evidence type="ECO:0000313" key="4">
    <source>
        <dbReference type="Proteomes" id="UP000028878"/>
    </source>
</evidence>
<protein>
    <submittedName>
        <fullName evidence="3">Restriction endonuclease NotI</fullName>
    </submittedName>
</protein>
<dbReference type="Proteomes" id="UP000028878">
    <property type="component" value="Unassembled WGS sequence"/>
</dbReference>
<feature type="compositionally biased region" description="Basic and acidic residues" evidence="1">
    <location>
        <begin position="198"/>
        <end position="216"/>
    </location>
</feature>
<evidence type="ECO:0000259" key="2">
    <source>
        <dbReference type="Pfam" id="PF12183"/>
    </source>
</evidence>
<feature type="region of interest" description="Disordered" evidence="1">
    <location>
        <begin position="196"/>
        <end position="216"/>
    </location>
</feature>
<dbReference type="InterPro" id="IPR022009">
    <property type="entry name" value="Resctriction_endonuc_II_NotI"/>
</dbReference>
<reference evidence="4" key="1">
    <citation type="submission" date="2014-11" db="EMBL/GenBank/DDBJ databases">
        <title>Draft genome sequence of Hydrogenophaga intermedia S1.</title>
        <authorList>
            <person name="Gan H.M."/>
            <person name="Chew T.H."/>
            <person name="Stolz A."/>
        </authorList>
    </citation>
    <scope>NUCLEOTIDE SEQUENCE [LARGE SCALE GENOMIC DNA]</scope>
    <source>
        <strain evidence="4">S1</strain>
    </source>
</reference>
<keyword evidence="4" id="KW-1185">Reference proteome</keyword>
<dbReference type="GO" id="GO:0004519">
    <property type="term" value="F:endonuclease activity"/>
    <property type="evidence" value="ECO:0007669"/>
    <property type="project" value="UniProtKB-KW"/>
</dbReference>
<accession>A0A1L1P7R5</accession>
<keyword evidence="3" id="KW-0255">Endonuclease</keyword>